<dbReference type="Pfam" id="PF00005">
    <property type="entry name" value="ABC_tran"/>
    <property type="match status" value="1"/>
</dbReference>
<comment type="caution">
    <text evidence="5">The sequence shown here is derived from an EMBL/GenBank/DDBJ whole genome shotgun (WGS) entry which is preliminary data.</text>
</comment>
<dbReference type="InterPro" id="IPR003439">
    <property type="entry name" value="ABC_transporter-like_ATP-bd"/>
</dbReference>
<keyword evidence="3 5" id="KW-0067">ATP-binding</keyword>
<evidence type="ECO:0000259" key="4">
    <source>
        <dbReference type="PROSITE" id="PS50893"/>
    </source>
</evidence>
<proteinExistence type="predicted"/>
<keyword evidence="1" id="KW-0813">Transport</keyword>
<dbReference type="GO" id="GO:0016887">
    <property type="term" value="F:ATP hydrolysis activity"/>
    <property type="evidence" value="ECO:0007669"/>
    <property type="project" value="InterPro"/>
</dbReference>
<dbReference type="InterPro" id="IPR051782">
    <property type="entry name" value="ABC_Transporter_VariousFunc"/>
</dbReference>
<dbReference type="PROSITE" id="PS00211">
    <property type="entry name" value="ABC_TRANSPORTER_1"/>
    <property type="match status" value="1"/>
</dbReference>
<dbReference type="CDD" id="cd03230">
    <property type="entry name" value="ABC_DR_subfamily_A"/>
    <property type="match status" value="1"/>
</dbReference>
<dbReference type="SMART" id="SM00382">
    <property type="entry name" value="AAA"/>
    <property type="match status" value="1"/>
</dbReference>
<name>A0A644VF98_9ZZZZ</name>
<dbReference type="GO" id="GO:0005524">
    <property type="term" value="F:ATP binding"/>
    <property type="evidence" value="ECO:0007669"/>
    <property type="project" value="UniProtKB-KW"/>
</dbReference>
<accession>A0A644VF98</accession>
<dbReference type="EMBL" id="VSSQ01000277">
    <property type="protein sequence ID" value="MPL89303.1"/>
    <property type="molecule type" value="Genomic_DNA"/>
</dbReference>
<dbReference type="PANTHER" id="PTHR42939:SF1">
    <property type="entry name" value="ABC TRANSPORTER ATP-BINDING PROTEIN ALBC-RELATED"/>
    <property type="match status" value="1"/>
</dbReference>
<protein>
    <submittedName>
        <fullName evidence="5">Putative ABC transporter ATP-binding protein YadG</fullName>
    </submittedName>
</protein>
<evidence type="ECO:0000256" key="2">
    <source>
        <dbReference type="ARBA" id="ARBA00022741"/>
    </source>
</evidence>
<dbReference type="PANTHER" id="PTHR42939">
    <property type="entry name" value="ABC TRANSPORTER ATP-BINDING PROTEIN ALBC-RELATED"/>
    <property type="match status" value="1"/>
</dbReference>
<feature type="domain" description="ABC transporter" evidence="4">
    <location>
        <begin position="5"/>
        <end position="230"/>
    </location>
</feature>
<evidence type="ECO:0000256" key="3">
    <source>
        <dbReference type="ARBA" id="ARBA00022840"/>
    </source>
</evidence>
<dbReference type="AlphaFoldDB" id="A0A644VF98"/>
<dbReference type="SUPFAM" id="SSF52540">
    <property type="entry name" value="P-loop containing nucleoside triphosphate hydrolases"/>
    <property type="match status" value="1"/>
</dbReference>
<organism evidence="5">
    <name type="scientific">bioreactor metagenome</name>
    <dbReference type="NCBI Taxonomy" id="1076179"/>
    <lineage>
        <taxon>unclassified sequences</taxon>
        <taxon>metagenomes</taxon>
        <taxon>ecological metagenomes</taxon>
    </lineage>
</organism>
<gene>
    <name evidence="5" type="primary">yadG_1</name>
    <name evidence="5" type="ORF">SDC9_35337</name>
</gene>
<reference evidence="5" key="1">
    <citation type="submission" date="2019-08" db="EMBL/GenBank/DDBJ databases">
        <authorList>
            <person name="Kucharzyk K."/>
            <person name="Murdoch R.W."/>
            <person name="Higgins S."/>
            <person name="Loffler F."/>
        </authorList>
    </citation>
    <scope>NUCLEOTIDE SEQUENCE</scope>
</reference>
<evidence type="ECO:0000256" key="1">
    <source>
        <dbReference type="ARBA" id="ARBA00022448"/>
    </source>
</evidence>
<dbReference type="InterPro" id="IPR017871">
    <property type="entry name" value="ABC_transporter-like_CS"/>
</dbReference>
<dbReference type="InterPro" id="IPR027417">
    <property type="entry name" value="P-loop_NTPase"/>
</dbReference>
<sequence length="295" mass="32957">MTNIIETHSLTKNYGKTCGISSVSLNVEEGDIFGFVGPNGAGKSTFIKLILNLIKPTSGTATVFENDVFKKSHVIKRSLGYAPSDVRFFPNMTTDQILKNTLRFHRNKDYSRIDTICNRLDLDKYKKFRDLSLGNKKKVALATALIHEPKIIILDEPTSGLDPLIQIRLFEMLEEAAKKGATVFLSSHNLAEIRDHCTVTGFIKNGKIINEQRLDTAITNKKIVTITAENLNREVLEKLNITIISDNGSSVKFSYTGELSTLIKTVSCIEMSDILIENNSLEGEYIKYYDNGGKL</sequence>
<keyword evidence="2" id="KW-0547">Nucleotide-binding</keyword>
<dbReference type="PROSITE" id="PS50893">
    <property type="entry name" value="ABC_TRANSPORTER_2"/>
    <property type="match status" value="1"/>
</dbReference>
<dbReference type="Gene3D" id="3.40.50.300">
    <property type="entry name" value="P-loop containing nucleotide triphosphate hydrolases"/>
    <property type="match status" value="1"/>
</dbReference>
<evidence type="ECO:0000313" key="5">
    <source>
        <dbReference type="EMBL" id="MPL89303.1"/>
    </source>
</evidence>
<dbReference type="InterPro" id="IPR003593">
    <property type="entry name" value="AAA+_ATPase"/>
</dbReference>